<comment type="caution">
    <text evidence="1">The sequence shown here is derived from an EMBL/GenBank/DDBJ whole genome shotgun (WGS) entry which is preliminary data.</text>
</comment>
<evidence type="ECO:0000313" key="2">
    <source>
        <dbReference type="Proteomes" id="UP001501436"/>
    </source>
</evidence>
<keyword evidence="2" id="KW-1185">Reference proteome</keyword>
<evidence type="ECO:0000313" key="1">
    <source>
        <dbReference type="EMBL" id="GAA4906994.1"/>
    </source>
</evidence>
<name>A0ABP9FV79_9SPHI</name>
<accession>A0ABP9FV79</accession>
<reference evidence="2" key="1">
    <citation type="journal article" date="2019" name="Int. J. Syst. Evol. Microbiol.">
        <title>The Global Catalogue of Microorganisms (GCM) 10K type strain sequencing project: providing services to taxonomists for standard genome sequencing and annotation.</title>
        <authorList>
            <consortium name="The Broad Institute Genomics Platform"/>
            <consortium name="The Broad Institute Genome Sequencing Center for Infectious Disease"/>
            <person name="Wu L."/>
            <person name="Ma J."/>
        </authorList>
    </citation>
    <scope>NUCLEOTIDE SEQUENCE [LARGE SCALE GENOMIC DNA]</scope>
    <source>
        <strain evidence="2">JCM 18283</strain>
    </source>
</reference>
<proteinExistence type="predicted"/>
<protein>
    <submittedName>
        <fullName evidence="1">Uncharacterized protein</fullName>
    </submittedName>
</protein>
<dbReference type="Proteomes" id="UP001501436">
    <property type="component" value="Unassembled WGS sequence"/>
</dbReference>
<dbReference type="EMBL" id="BAABJI010000001">
    <property type="protein sequence ID" value="GAA4906994.1"/>
    <property type="molecule type" value="Genomic_DNA"/>
</dbReference>
<sequence length="122" mass="14221">MTEQQQLQQLAKQIFRIKKELAEDAYQSKLESIRNDAIKAAVANFNPDTQIIIYKSELFNQQAIIDEIRQMRNQDLTDIKEAVQFVKSKYTHNPDTAKKSDLSNREKIENVKAGLLKKNRKK</sequence>
<gene>
    <name evidence="1" type="ORF">GCM10023313_07150</name>
</gene>
<organism evidence="1 2">
    <name type="scientific">Mucilaginibacter defluvii</name>
    <dbReference type="NCBI Taxonomy" id="1196019"/>
    <lineage>
        <taxon>Bacteria</taxon>
        <taxon>Pseudomonadati</taxon>
        <taxon>Bacteroidota</taxon>
        <taxon>Sphingobacteriia</taxon>
        <taxon>Sphingobacteriales</taxon>
        <taxon>Sphingobacteriaceae</taxon>
        <taxon>Mucilaginibacter</taxon>
    </lineage>
</organism>
<dbReference type="RefSeq" id="WP_345329535.1">
    <property type="nucleotide sequence ID" value="NZ_BAABJI010000001.1"/>
</dbReference>